<dbReference type="Proteomes" id="UP000283090">
    <property type="component" value="Unassembled WGS sequence"/>
</dbReference>
<dbReference type="VEuPathDB" id="FungiDB:DFL_007117"/>
<gene>
    <name evidence="1" type="ORF">DFL_007117</name>
</gene>
<sequence>MRKLQRRANDYKIVFKRQIKTGPPLSPPSDGAALPQRMGPLSFYEKECELGMFDKGPSPDGFTGQPLGGGDILPGPCLKLNDLRQGLGNTVSAYVVTGYCECEFFDDDSCQIGLFSAFNRADFLLRTNGPDDNKIESVRCKKTDHIDEFNSGSKLVAEWNFEIKKDQLYTDCIPVSGVFPIRYYKINGVTCDFYGGEGCTDFKFTAGHGGKYDKKYATNSADPMYLRSFKCYPPYGIAWSPRDDL</sequence>
<accession>A0A436ZUQ8</accession>
<dbReference type="OrthoDB" id="5271801at2759"/>
<evidence type="ECO:0000313" key="1">
    <source>
        <dbReference type="EMBL" id="RVD82701.1"/>
    </source>
</evidence>
<dbReference type="EMBL" id="SAEB01000009">
    <property type="protein sequence ID" value="RVD82701.1"/>
    <property type="molecule type" value="Genomic_DNA"/>
</dbReference>
<name>A0A436ZUQ8_ARTFL</name>
<reference evidence="1 2" key="1">
    <citation type="submission" date="2019-01" db="EMBL/GenBank/DDBJ databases">
        <title>Intercellular communication is required for trap formation in the nematode-trapping fungus Duddingtonia flagrans.</title>
        <authorList>
            <person name="Youssar L."/>
            <person name="Wernet V."/>
            <person name="Hensel N."/>
            <person name="Hildebrandt H.-G."/>
            <person name="Fischer R."/>
        </authorList>
    </citation>
    <scope>NUCLEOTIDE SEQUENCE [LARGE SCALE GENOMIC DNA]</scope>
    <source>
        <strain evidence="1 2">CBS H-5679</strain>
    </source>
</reference>
<protein>
    <submittedName>
        <fullName evidence="1">Uncharacterized protein</fullName>
    </submittedName>
</protein>
<proteinExistence type="predicted"/>
<organism evidence="1 2">
    <name type="scientific">Arthrobotrys flagrans</name>
    <name type="common">Nematode-trapping fungus</name>
    <name type="synonym">Trichothecium flagrans</name>
    <dbReference type="NCBI Taxonomy" id="97331"/>
    <lineage>
        <taxon>Eukaryota</taxon>
        <taxon>Fungi</taxon>
        <taxon>Dikarya</taxon>
        <taxon>Ascomycota</taxon>
        <taxon>Pezizomycotina</taxon>
        <taxon>Orbiliomycetes</taxon>
        <taxon>Orbiliales</taxon>
        <taxon>Orbiliaceae</taxon>
        <taxon>Arthrobotrys</taxon>
    </lineage>
</organism>
<dbReference type="RefSeq" id="XP_067488245.1">
    <property type="nucleotide sequence ID" value="XM_067636650.1"/>
</dbReference>
<dbReference type="GeneID" id="93589428"/>
<dbReference type="AlphaFoldDB" id="A0A436ZUQ8"/>
<keyword evidence="2" id="KW-1185">Reference proteome</keyword>
<evidence type="ECO:0000313" key="2">
    <source>
        <dbReference type="Proteomes" id="UP000283090"/>
    </source>
</evidence>
<comment type="caution">
    <text evidence="1">The sequence shown here is derived from an EMBL/GenBank/DDBJ whole genome shotgun (WGS) entry which is preliminary data.</text>
</comment>